<feature type="region of interest" description="Disordered" evidence="1">
    <location>
        <begin position="112"/>
        <end position="134"/>
    </location>
</feature>
<dbReference type="Proteomes" id="UP000663832">
    <property type="component" value="Unassembled WGS sequence"/>
</dbReference>
<dbReference type="AlphaFoldDB" id="A0A814EMV9"/>
<dbReference type="EMBL" id="CAJNOM010000836">
    <property type="protein sequence ID" value="CAF1569703.1"/>
    <property type="molecule type" value="Genomic_DNA"/>
</dbReference>
<organism evidence="2 5">
    <name type="scientific">Adineta steineri</name>
    <dbReference type="NCBI Taxonomy" id="433720"/>
    <lineage>
        <taxon>Eukaryota</taxon>
        <taxon>Metazoa</taxon>
        <taxon>Spiralia</taxon>
        <taxon>Gnathifera</taxon>
        <taxon>Rotifera</taxon>
        <taxon>Eurotatoria</taxon>
        <taxon>Bdelloidea</taxon>
        <taxon>Adinetida</taxon>
        <taxon>Adinetidae</taxon>
        <taxon>Adineta</taxon>
    </lineage>
</organism>
<protein>
    <submittedName>
        <fullName evidence="2">Uncharacterized protein</fullName>
    </submittedName>
</protein>
<evidence type="ECO:0000313" key="3">
    <source>
        <dbReference type="EMBL" id="CAF1569703.1"/>
    </source>
</evidence>
<dbReference type="EMBL" id="CAJNOI010000061">
    <property type="protein sequence ID" value="CAF0973469.1"/>
    <property type="molecule type" value="Genomic_DNA"/>
</dbReference>
<name>A0A814EMV9_9BILA</name>
<sequence>MIMLTRFRTITQKSIIPISLRLFNTSTLKLSDGDHTLSKAFVNASDDIKAGLAKRWLDTLATDSEAIVKGEMQFNKKYSDWRKDLTKIQLDTIEAIKDKSTQGYMHQFDVGRRDTPEERSNIDIRIETDPKEKY</sequence>
<proteinExistence type="predicted"/>
<comment type="caution">
    <text evidence="2">The sequence shown here is derived from an EMBL/GenBank/DDBJ whole genome shotgun (WGS) entry which is preliminary data.</text>
</comment>
<dbReference type="Proteomes" id="UP000663877">
    <property type="component" value="Unassembled WGS sequence"/>
</dbReference>
<keyword evidence="4" id="KW-1185">Reference proteome</keyword>
<evidence type="ECO:0000256" key="1">
    <source>
        <dbReference type="SAM" id="MobiDB-lite"/>
    </source>
</evidence>
<accession>A0A814EMV9</accession>
<evidence type="ECO:0000313" key="5">
    <source>
        <dbReference type="Proteomes" id="UP000663877"/>
    </source>
</evidence>
<dbReference type="OrthoDB" id="10028314at2759"/>
<evidence type="ECO:0000313" key="4">
    <source>
        <dbReference type="Proteomes" id="UP000663832"/>
    </source>
</evidence>
<reference evidence="2" key="1">
    <citation type="submission" date="2021-02" db="EMBL/GenBank/DDBJ databases">
        <authorList>
            <person name="Nowell W R."/>
        </authorList>
    </citation>
    <scope>NUCLEOTIDE SEQUENCE</scope>
</reference>
<gene>
    <name evidence="2" type="ORF">BJG266_LOCUS14465</name>
    <name evidence="3" type="ORF">QVE165_LOCUS48705</name>
</gene>
<evidence type="ECO:0000313" key="2">
    <source>
        <dbReference type="EMBL" id="CAF0973469.1"/>
    </source>
</evidence>